<keyword evidence="2" id="KW-1185">Reference proteome</keyword>
<evidence type="ECO:0000313" key="2">
    <source>
        <dbReference type="Proteomes" id="UP000483286"/>
    </source>
</evidence>
<sequence length="179" mass="18810">MTLRHPVRSLLVGAVAGLIGAAVKAKVEPALQTLAEQAFPPTPAEKKMVGADPTGRQDHMPPAEMVEALGEQLTGKTPTKEEKLEGQQVIHYAVGAALGATYSALAATQPAVTRGLGVPAGAVMYAMTHASAVPATGFQAWPWQLPRSAVVWEAASHLVFSLTTELVRRSLEAALDRLD</sequence>
<dbReference type="Proteomes" id="UP000483286">
    <property type="component" value="Unassembled WGS sequence"/>
</dbReference>
<gene>
    <name evidence="1" type="ORF">GO986_13830</name>
</gene>
<dbReference type="AlphaFoldDB" id="A0A7C9LLZ2"/>
<dbReference type="Pfam" id="PF07274">
    <property type="entry name" value="DUF1440"/>
    <property type="match status" value="1"/>
</dbReference>
<accession>A0A7C9LLZ2</accession>
<proteinExistence type="predicted"/>
<comment type="caution">
    <text evidence="1">The sequence shown here is derived from an EMBL/GenBank/DDBJ whole genome shotgun (WGS) entry which is preliminary data.</text>
</comment>
<reference evidence="1 2" key="1">
    <citation type="submission" date="2019-12" db="EMBL/GenBank/DDBJ databases">
        <title>Deinococcus sp. HMF7620 Genome sequencing and assembly.</title>
        <authorList>
            <person name="Kang H."/>
            <person name="Kim H."/>
            <person name="Joh K."/>
        </authorList>
    </citation>
    <scope>NUCLEOTIDE SEQUENCE [LARGE SCALE GENOMIC DNA]</scope>
    <source>
        <strain evidence="1 2">HMF7620</strain>
    </source>
</reference>
<dbReference type="EMBL" id="WQLB01000019">
    <property type="protein sequence ID" value="MVN87838.1"/>
    <property type="molecule type" value="Genomic_DNA"/>
</dbReference>
<protein>
    <submittedName>
        <fullName evidence="1">DUF1440 domain-containing protein</fullName>
    </submittedName>
</protein>
<name>A0A7C9LLZ2_9DEIO</name>
<organism evidence="1 2">
    <name type="scientific">Deinococcus arboris</name>
    <dbReference type="NCBI Taxonomy" id="2682977"/>
    <lineage>
        <taxon>Bacteria</taxon>
        <taxon>Thermotogati</taxon>
        <taxon>Deinococcota</taxon>
        <taxon>Deinococci</taxon>
        <taxon>Deinococcales</taxon>
        <taxon>Deinococcaceae</taxon>
        <taxon>Deinococcus</taxon>
    </lineage>
</organism>
<evidence type="ECO:0000313" key="1">
    <source>
        <dbReference type="EMBL" id="MVN87838.1"/>
    </source>
</evidence>
<dbReference type="InterPro" id="IPR009898">
    <property type="entry name" value="DUF1440"/>
</dbReference>
<dbReference type="RefSeq" id="WP_157459879.1">
    <property type="nucleotide sequence ID" value="NZ_WQLB01000019.1"/>
</dbReference>